<sequence>MPCIYFSSRFDLLLPLHTRTFRLSIVISAFFPLGPPNFAPFSTSDTMSDERSAARRTMETALVVFKDPRLELHHPVPSQPKEIVAMRHLARYEQPDDNATSSSTLTATTAAPATPAQHRRAPDHGEPPAAGYFAHDFSWRAEFGARPDWCPGQDPEPEPEPETSSVPLPLTPDADLFDGLYGVGELPKRIDSAAYVSQGGQQHQQHHQQPQEHERSQVYASGGQGHGASQTYAYAGQAHGASQSRPRHHHYEEYRPSYSDGDYECSFFSRRSAAPPAATTATSTSHHHHQQDARRHQPSNSLVLRNVHGQDRLSPFEWRVFNETRIHEDE</sequence>
<comment type="caution">
    <text evidence="2">The sequence shown here is derived from an EMBL/GenBank/DDBJ whole genome shotgun (WGS) entry which is preliminary data.</text>
</comment>
<name>A0ABR1L874_9PEZI</name>
<proteinExistence type="predicted"/>
<dbReference type="RefSeq" id="XP_066650957.1">
    <property type="nucleotide sequence ID" value="XM_066793989.1"/>
</dbReference>
<dbReference type="EMBL" id="JBBPEH010000013">
    <property type="protein sequence ID" value="KAK7530884.1"/>
    <property type="molecule type" value="Genomic_DNA"/>
</dbReference>
<feature type="region of interest" description="Disordered" evidence="1">
    <location>
        <begin position="95"/>
        <end position="131"/>
    </location>
</feature>
<dbReference type="Proteomes" id="UP001360953">
    <property type="component" value="Unassembled WGS sequence"/>
</dbReference>
<feature type="region of interest" description="Disordered" evidence="1">
    <location>
        <begin position="144"/>
        <end position="173"/>
    </location>
</feature>
<gene>
    <name evidence="2" type="ORF">J3D65DRAFT_140860</name>
</gene>
<accession>A0ABR1L874</accession>
<organism evidence="2 3">
    <name type="scientific">Phyllosticta citribraziliensis</name>
    <dbReference type="NCBI Taxonomy" id="989973"/>
    <lineage>
        <taxon>Eukaryota</taxon>
        <taxon>Fungi</taxon>
        <taxon>Dikarya</taxon>
        <taxon>Ascomycota</taxon>
        <taxon>Pezizomycotina</taxon>
        <taxon>Dothideomycetes</taxon>
        <taxon>Dothideomycetes incertae sedis</taxon>
        <taxon>Botryosphaeriales</taxon>
        <taxon>Phyllostictaceae</taxon>
        <taxon>Phyllosticta</taxon>
    </lineage>
</organism>
<evidence type="ECO:0000313" key="2">
    <source>
        <dbReference type="EMBL" id="KAK7530884.1"/>
    </source>
</evidence>
<evidence type="ECO:0000313" key="3">
    <source>
        <dbReference type="Proteomes" id="UP001360953"/>
    </source>
</evidence>
<feature type="region of interest" description="Disordered" evidence="1">
    <location>
        <begin position="274"/>
        <end position="300"/>
    </location>
</feature>
<reference evidence="2 3" key="1">
    <citation type="submission" date="2024-04" db="EMBL/GenBank/DDBJ databases">
        <title>Phyllosticta paracitricarpa is synonymous to the EU quarantine fungus P. citricarpa based on phylogenomic analyses.</title>
        <authorList>
            <consortium name="Lawrence Berkeley National Laboratory"/>
            <person name="Van ingen-buijs V.A."/>
            <person name="Van westerhoven A.C."/>
            <person name="Haridas S."/>
            <person name="Skiadas P."/>
            <person name="Martin F."/>
            <person name="Groenewald J.Z."/>
            <person name="Crous P.W."/>
            <person name="Seidl M.F."/>
        </authorList>
    </citation>
    <scope>NUCLEOTIDE SEQUENCE [LARGE SCALE GENOMIC DNA]</scope>
    <source>
        <strain evidence="2 3">CPC 17464</strain>
    </source>
</reference>
<dbReference type="GeneID" id="92026895"/>
<keyword evidence="3" id="KW-1185">Reference proteome</keyword>
<feature type="region of interest" description="Disordered" evidence="1">
    <location>
        <begin position="196"/>
        <end position="229"/>
    </location>
</feature>
<evidence type="ECO:0000256" key="1">
    <source>
        <dbReference type="SAM" id="MobiDB-lite"/>
    </source>
</evidence>
<feature type="compositionally biased region" description="Low complexity" evidence="1">
    <location>
        <begin position="274"/>
        <end position="284"/>
    </location>
</feature>
<feature type="compositionally biased region" description="Low complexity" evidence="1">
    <location>
        <begin position="99"/>
        <end position="116"/>
    </location>
</feature>
<protein>
    <submittedName>
        <fullName evidence="2">Uncharacterized protein</fullName>
    </submittedName>
</protein>